<organism evidence="2 3">
    <name type="scientific">Brevundimonas phage vB_BpoS-Babayka</name>
    <dbReference type="NCBI Taxonomy" id="2948596"/>
    <lineage>
        <taxon>Viruses</taxon>
        <taxon>Duplodnaviria</taxon>
        <taxon>Heunggongvirae</taxon>
        <taxon>Uroviricota</taxon>
        <taxon>Caudoviricetes</taxon>
        <taxon>Autographivirales</taxon>
        <taxon>Autonotataviridae</taxon>
        <taxon>Conareevirus</taxon>
        <taxon>Conareevirus babayka</taxon>
    </lineage>
</organism>
<protein>
    <submittedName>
        <fullName evidence="2">Uncharacterized protein</fullName>
    </submittedName>
</protein>
<feature type="compositionally biased region" description="Basic and acidic residues" evidence="1">
    <location>
        <begin position="60"/>
        <end position="78"/>
    </location>
</feature>
<evidence type="ECO:0000256" key="1">
    <source>
        <dbReference type="SAM" id="MobiDB-lite"/>
    </source>
</evidence>
<feature type="region of interest" description="Disordered" evidence="1">
    <location>
        <begin position="42"/>
        <end position="88"/>
    </location>
</feature>
<reference evidence="2" key="1">
    <citation type="submission" date="2022-05" db="EMBL/GenBank/DDBJ databases">
        <authorList>
            <person name="Friedrich I."/>
            <person name="Poehlein A."/>
            <person name="Schneider D."/>
            <person name="Hertel R."/>
            <person name="Daniel R."/>
        </authorList>
    </citation>
    <scope>NUCLEOTIDE SEQUENCE</scope>
</reference>
<proteinExistence type="predicted"/>
<dbReference type="EMBL" id="ON529868">
    <property type="protein sequence ID" value="USN16812.1"/>
    <property type="molecule type" value="Genomic_DNA"/>
</dbReference>
<sequence>MSRPIPEVRQDMLRLATEVANLTPETVGALKRGLASRLRRLADDTKRKPPISVAPRRIRPLSDDDKEAVRQAHRRDPTRSQLELARLFNTNPGRISEALNEGA</sequence>
<keyword evidence="3" id="KW-1185">Reference proteome</keyword>
<evidence type="ECO:0000313" key="2">
    <source>
        <dbReference type="EMBL" id="USN16812.1"/>
    </source>
</evidence>
<gene>
    <name evidence="2" type="ORF">BABAYKA_00090</name>
</gene>
<evidence type="ECO:0000313" key="3">
    <source>
        <dbReference type="Proteomes" id="UP001057237"/>
    </source>
</evidence>
<accession>A0A9E7SNB8</accession>
<name>A0A9E7SNB8_9CAUD</name>
<dbReference type="Proteomes" id="UP001057237">
    <property type="component" value="Segment"/>
</dbReference>